<organism evidence="2 3">
    <name type="scientific">Geoalkalibacter subterraneus</name>
    <dbReference type="NCBI Taxonomy" id="483547"/>
    <lineage>
        <taxon>Bacteria</taxon>
        <taxon>Pseudomonadati</taxon>
        <taxon>Thermodesulfobacteriota</taxon>
        <taxon>Desulfuromonadia</taxon>
        <taxon>Desulfuromonadales</taxon>
        <taxon>Geoalkalibacteraceae</taxon>
        <taxon>Geoalkalibacter</taxon>
    </lineage>
</organism>
<keyword evidence="3" id="KW-1185">Reference proteome</keyword>
<dbReference type="GO" id="GO:0035312">
    <property type="term" value="F:5'-3' DNA exonuclease activity"/>
    <property type="evidence" value="ECO:0007669"/>
    <property type="project" value="TreeGrafter"/>
</dbReference>
<dbReference type="PANTHER" id="PTHR42924">
    <property type="entry name" value="EXONUCLEASE"/>
    <property type="match status" value="1"/>
</dbReference>
<dbReference type="CDD" id="cd07438">
    <property type="entry name" value="PHP_HisPPase_AMP"/>
    <property type="match status" value="1"/>
</dbReference>
<sequence>MADLHVHTTYSDGLFSPEEVVAKARHNGVHALAICDHDNIDGIEPAIGAARGSDLEIVAGVELSSQWQDLRDIHILGYGFDPHAPELFGELADFRDFRARRNEMIVQRVNEVLAAEGRTLLDFRQIRRSAGGTVGRPHIARALIEAGHVRDNDEAFNRYLVRCNVEKRFFPADQAISLIHRAGGVAVLAHPPLITDDSRVLLHLLDAFVGLGLDGIEAYNNAGSLDEVAELTALGRQRKLIVTGGSDFHGFPDSAARIGWARGEIPIPLSCWLEVRDSLAQRAAG</sequence>
<dbReference type="InterPro" id="IPR016195">
    <property type="entry name" value="Pol/histidinol_Pase-like"/>
</dbReference>
<dbReference type="AlphaFoldDB" id="A0A0B5FKJ9"/>
<dbReference type="PANTHER" id="PTHR42924:SF3">
    <property type="entry name" value="POLYMERASE_HISTIDINOL PHOSPHATASE N-TERMINAL DOMAIN-CONTAINING PROTEIN"/>
    <property type="match status" value="1"/>
</dbReference>
<dbReference type="Gene3D" id="3.20.20.140">
    <property type="entry name" value="Metal-dependent hydrolases"/>
    <property type="match status" value="1"/>
</dbReference>
<dbReference type="InterPro" id="IPR003141">
    <property type="entry name" value="Pol/His_phosphatase_N"/>
</dbReference>
<name>A0A0B5FKJ9_9BACT</name>
<dbReference type="InterPro" id="IPR004013">
    <property type="entry name" value="PHP_dom"/>
</dbReference>
<dbReference type="EMBL" id="CP010311">
    <property type="protein sequence ID" value="AJF07928.1"/>
    <property type="molecule type" value="Genomic_DNA"/>
</dbReference>
<dbReference type="KEGG" id="gsb:GSUB_05940"/>
<proteinExistence type="predicted"/>
<dbReference type="SUPFAM" id="SSF89550">
    <property type="entry name" value="PHP domain-like"/>
    <property type="match status" value="1"/>
</dbReference>
<evidence type="ECO:0000313" key="2">
    <source>
        <dbReference type="EMBL" id="AJF07928.1"/>
    </source>
</evidence>
<reference evidence="2 3" key="1">
    <citation type="journal article" date="2015" name="Genome Announc.">
        <title>Genomes of Geoalkalibacter ferrihydriticus Z-0531T and Geoalkalibacter subterraneus Red1T, Two Haloalkaliphilic Metal-Reducing Deltaproteobacteria.</title>
        <authorList>
            <person name="Badalamenti J.P."/>
            <person name="Krajmalnik-Brown R."/>
            <person name="Torres C.I."/>
            <person name="Bond D.R."/>
        </authorList>
    </citation>
    <scope>NUCLEOTIDE SEQUENCE [LARGE SCALE GENOMIC DNA]</scope>
    <source>
        <strain evidence="2 3">Red1</strain>
    </source>
</reference>
<dbReference type="HOGENOM" id="CLU_067347_1_0_7"/>
<dbReference type="GO" id="GO:0004534">
    <property type="term" value="F:5'-3' RNA exonuclease activity"/>
    <property type="evidence" value="ECO:0007669"/>
    <property type="project" value="TreeGrafter"/>
</dbReference>
<dbReference type="InterPro" id="IPR052018">
    <property type="entry name" value="PHP_domain"/>
</dbReference>
<gene>
    <name evidence="2" type="ORF">GSUB_05940</name>
</gene>
<dbReference type="STRING" id="483547.GSUB_05940"/>
<dbReference type="Pfam" id="PF02811">
    <property type="entry name" value="PHP"/>
    <property type="match status" value="1"/>
</dbReference>
<evidence type="ECO:0000313" key="3">
    <source>
        <dbReference type="Proteomes" id="UP000035036"/>
    </source>
</evidence>
<evidence type="ECO:0000259" key="1">
    <source>
        <dbReference type="SMART" id="SM00481"/>
    </source>
</evidence>
<dbReference type="SMART" id="SM00481">
    <property type="entry name" value="POLIIIAc"/>
    <property type="match status" value="1"/>
</dbReference>
<feature type="domain" description="Polymerase/histidinol phosphatase N-terminal" evidence="1">
    <location>
        <begin position="2"/>
        <end position="67"/>
    </location>
</feature>
<protein>
    <submittedName>
        <fullName evidence="2">Phosphoesterase</fullName>
    </submittedName>
</protein>
<accession>A0A0B5FKJ9</accession>
<dbReference type="Proteomes" id="UP000035036">
    <property type="component" value="Chromosome"/>
</dbReference>
<dbReference type="Gene3D" id="1.10.150.650">
    <property type="match status" value="1"/>
</dbReference>